<dbReference type="CDD" id="cd01948">
    <property type="entry name" value="EAL"/>
    <property type="match status" value="1"/>
</dbReference>
<dbReference type="Pfam" id="PF00563">
    <property type="entry name" value="EAL"/>
    <property type="match status" value="1"/>
</dbReference>
<dbReference type="PANTHER" id="PTHR33121">
    <property type="entry name" value="CYCLIC DI-GMP PHOSPHODIESTERASE PDEF"/>
    <property type="match status" value="1"/>
</dbReference>
<feature type="transmembrane region" description="Helical" evidence="2">
    <location>
        <begin position="277"/>
        <end position="299"/>
    </location>
</feature>
<dbReference type="SUPFAM" id="SSF53850">
    <property type="entry name" value="Periplasmic binding protein-like II"/>
    <property type="match status" value="1"/>
</dbReference>
<dbReference type="SUPFAM" id="SSF141868">
    <property type="entry name" value="EAL domain-like"/>
    <property type="match status" value="1"/>
</dbReference>
<dbReference type="EMBL" id="JARYZI010000003">
    <property type="protein sequence ID" value="MDH8677787.1"/>
    <property type="molecule type" value="Genomic_DNA"/>
</dbReference>
<evidence type="ECO:0000259" key="4">
    <source>
        <dbReference type="PROSITE" id="PS50887"/>
    </source>
</evidence>
<dbReference type="InterPro" id="IPR001638">
    <property type="entry name" value="Solute-binding_3/MltF_N"/>
</dbReference>
<dbReference type="PANTHER" id="PTHR33121:SF71">
    <property type="entry name" value="OXYGEN SENSOR PROTEIN DOSP"/>
    <property type="match status" value="1"/>
</dbReference>
<organism evidence="5 6">
    <name type="scientific">Fusibacter bizertensis</name>
    <dbReference type="NCBI Taxonomy" id="1488331"/>
    <lineage>
        <taxon>Bacteria</taxon>
        <taxon>Bacillati</taxon>
        <taxon>Bacillota</taxon>
        <taxon>Clostridia</taxon>
        <taxon>Eubacteriales</taxon>
        <taxon>Eubacteriales Family XII. Incertae Sedis</taxon>
        <taxon>Fusibacter</taxon>
    </lineage>
</organism>
<evidence type="ECO:0000313" key="6">
    <source>
        <dbReference type="Proteomes" id="UP001158045"/>
    </source>
</evidence>
<dbReference type="SMART" id="SM00267">
    <property type="entry name" value="GGDEF"/>
    <property type="match status" value="1"/>
</dbReference>
<dbReference type="PROSITE" id="PS50883">
    <property type="entry name" value="EAL"/>
    <property type="match status" value="1"/>
</dbReference>
<evidence type="ECO:0000256" key="2">
    <source>
        <dbReference type="SAM" id="Phobius"/>
    </source>
</evidence>
<gene>
    <name evidence="5" type="ORF">QE109_06490</name>
</gene>
<keyword evidence="2" id="KW-0472">Membrane</keyword>
<dbReference type="InterPro" id="IPR043128">
    <property type="entry name" value="Rev_trsase/Diguanyl_cyclase"/>
</dbReference>
<feature type="domain" description="EAL" evidence="3">
    <location>
        <begin position="534"/>
        <end position="788"/>
    </location>
</feature>
<reference evidence="5 6" key="1">
    <citation type="submission" date="2023-04" db="EMBL/GenBank/DDBJ databases">
        <title>Fusibacter bizertensis strain WBS, isolated from littoral bottom sediments of the Arctic seas - biochemical and genomic analysis.</title>
        <authorList>
            <person name="Brioukhanov A.L."/>
        </authorList>
    </citation>
    <scope>NUCLEOTIDE SEQUENCE [LARGE SCALE GENOMIC DNA]</scope>
    <source>
        <strain evidence="5 6">WBS</strain>
    </source>
</reference>
<dbReference type="InterPro" id="IPR035919">
    <property type="entry name" value="EAL_sf"/>
</dbReference>
<evidence type="ECO:0000313" key="5">
    <source>
        <dbReference type="EMBL" id="MDH8677787.1"/>
    </source>
</evidence>
<dbReference type="Gene3D" id="3.40.190.10">
    <property type="entry name" value="Periplasmic binding protein-like II"/>
    <property type="match status" value="2"/>
</dbReference>
<evidence type="ECO:0000256" key="1">
    <source>
        <dbReference type="SAM" id="Coils"/>
    </source>
</evidence>
<proteinExistence type="predicted"/>
<dbReference type="InterPro" id="IPR000160">
    <property type="entry name" value="GGDEF_dom"/>
</dbReference>
<dbReference type="SUPFAM" id="SSF55073">
    <property type="entry name" value="Nucleotide cyclase"/>
    <property type="match status" value="1"/>
</dbReference>
<dbReference type="CDD" id="cd01949">
    <property type="entry name" value="GGDEF"/>
    <property type="match status" value="1"/>
</dbReference>
<feature type="domain" description="GGDEF" evidence="4">
    <location>
        <begin position="392"/>
        <end position="525"/>
    </location>
</feature>
<dbReference type="Gene3D" id="3.20.20.450">
    <property type="entry name" value="EAL domain"/>
    <property type="match status" value="1"/>
</dbReference>
<dbReference type="Pfam" id="PF00497">
    <property type="entry name" value="SBP_bac_3"/>
    <property type="match status" value="1"/>
</dbReference>
<keyword evidence="1" id="KW-0175">Coiled coil</keyword>
<dbReference type="SMART" id="SM00062">
    <property type="entry name" value="PBPb"/>
    <property type="match status" value="1"/>
</dbReference>
<evidence type="ECO:0000259" key="3">
    <source>
        <dbReference type="PROSITE" id="PS50883"/>
    </source>
</evidence>
<dbReference type="SMART" id="SM00052">
    <property type="entry name" value="EAL"/>
    <property type="match status" value="1"/>
</dbReference>
<comment type="caution">
    <text evidence="5">The sequence shown here is derived from an EMBL/GenBank/DDBJ whole genome shotgun (WGS) entry which is preliminary data.</text>
</comment>
<keyword evidence="2" id="KW-0812">Transmembrane</keyword>
<dbReference type="Proteomes" id="UP001158045">
    <property type="component" value="Unassembled WGS sequence"/>
</dbReference>
<dbReference type="PROSITE" id="PS50887">
    <property type="entry name" value="GGDEF"/>
    <property type="match status" value="1"/>
</dbReference>
<dbReference type="InterPro" id="IPR050706">
    <property type="entry name" value="Cyclic-di-GMP_PDE-like"/>
</dbReference>
<keyword evidence="6" id="KW-1185">Reference proteome</keyword>
<dbReference type="InterPro" id="IPR001633">
    <property type="entry name" value="EAL_dom"/>
</dbReference>
<dbReference type="RefSeq" id="WP_281093608.1">
    <property type="nucleotide sequence ID" value="NZ_JARYZI010000003.1"/>
</dbReference>
<dbReference type="InterPro" id="IPR029787">
    <property type="entry name" value="Nucleotide_cyclase"/>
</dbReference>
<feature type="coiled-coil region" evidence="1">
    <location>
        <begin position="317"/>
        <end position="351"/>
    </location>
</feature>
<dbReference type="Pfam" id="PF00990">
    <property type="entry name" value="GGDEF"/>
    <property type="match status" value="1"/>
</dbReference>
<sequence length="788" mass="90872">MNKANSKLVIEKKTIMIMIILFLVLCFSFENDITFASDLNYPSSPKILYQVDENYPPYTYSNQKFMYGFDIELTNLIFKINDYQLIYSTDVWSNVYNRLKDREIDLAGIIAVTDERKKDILYSNDLFNTYVSVYTSIDFREIELNDLKNVKIGVGKGYYTEELLINNLGIEDYEAFAHLEDAIIALKMGEIDVIFENQQLMDNLLVKMGEKGIIVPQITNLFPIAYAYGISKDKPELVKYINNRLHDLKKNGIFEELYDKYFYQHSEDYLAEQQKQLLMIILIPITVMSIALLALKFYIDKLRKKVSTKAVTLNSENEILTDSNEKLLQQYEEINAQYEEINAQYEEIKINNETIYQLAYFDQLTGLPNRLMLSEHIDNLLEKRLKTQKQALHAYAYYIEIDNFKVINDILGHNYGDEVLKYIANLLKDSLGSSAFISRVGGDEFYIILTNIESKLSAKVFAEKIWGIFNKIWYIGEHEVYLSASIGIVSIDEDCSNLAEVYMFADTAMYKVKARGGGGYRFYESSMIADVIKRSALERDLRKAIIHEEFSLVYQPIVDANSERAVAMEALIRWNSPEKGLISPIEFIPLTEEIGLIVPIGEWVIAEVCRQIKEWQLSDYKTIPVSINVAQLQLESKVFLTVLSKYIRHYDIEPQLLHIELTESNLMHSISRNDRLLKIVRTMGLTVLLDDFGTGYSSLSYLQRLPIDIVKIDKSFINEINQTNSEELLISDIISIAHRLNKTVIGEGVETLEQLNYLRACGCDAIQGFYFSKPINATEVVKFLEKNN</sequence>
<dbReference type="NCBIfam" id="TIGR00254">
    <property type="entry name" value="GGDEF"/>
    <property type="match status" value="1"/>
</dbReference>
<keyword evidence="2" id="KW-1133">Transmembrane helix</keyword>
<protein>
    <submittedName>
        <fullName evidence="5">EAL domain-containing protein</fullName>
    </submittedName>
</protein>
<dbReference type="Gene3D" id="3.30.70.270">
    <property type="match status" value="1"/>
</dbReference>
<name>A0ABT6NBI9_9FIRM</name>
<accession>A0ABT6NBI9</accession>